<proteinExistence type="predicted"/>
<reference evidence="11 12" key="1">
    <citation type="submission" date="2020-06" db="EMBL/GenBank/DDBJ databases">
        <authorList>
            <consortium name="Wellcome Sanger Institute Data Sharing"/>
        </authorList>
    </citation>
    <scope>NUCLEOTIDE SEQUENCE [LARGE SCALE GENOMIC DNA]</scope>
</reference>
<keyword evidence="3 10" id="KW-0732">Signal</keyword>
<dbReference type="Ensembl" id="ENSDCDT00010058929.1">
    <property type="protein sequence ID" value="ENSDCDP00010048587.1"/>
    <property type="gene ID" value="ENSDCDG00010029241.1"/>
</dbReference>
<feature type="compositionally biased region" description="Polar residues" evidence="8">
    <location>
        <begin position="37"/>
        <end position="48"/>
    </location>
</feature>
<keyword evidence="4" id="KW-0130">Cell adhesion</keyword>
<dbReference type="GO" id="GO:0007155">
    <property type="term" value="P:cell adhesion"/>
    <property type="evidence" value="ECO:0007669"/>
    <property type="project" value="UniProtKB-KW"/>
</dbReference>
<evidence type="ECO:0000256" key="9">
    <source>
        <dbReference type="SAM" id="Phobius"/>
    </source>
</evidence>
<keyword evidence="12" id="KW-1185">Reference proteome</keyword>
<evidence type="ECO:0000256" key="3">
    <source>
        <dbReference type="ARBA" id="ARBA00022729"/>
    </source>
</evidence>
<reference evidence="11" key="2">
    <citation type="submission" date="2025-08" db="UniProtKB">
        <authorList>
            <consortium name="Ensembl"/>
        </authorList>
    </citation>
    <scope>IDENTIFICATION</scope>
</reference>
<dbReference type="InterPro" id="IPR013836">
    <property type="entry name" value="CD34/Podocalyxin"/>
</dbReference>
<evidence type="ECO:0000256" key="4">
    <source>
        <dbReference type="ARBA" id="ARBA00022889"/>
    </source>
</evidence>
<dbReference type="GeneID" id="114797607"/>
<evidence type="ECO:0000313" key="11">
    <source>
        <dbReference type="Ensembl" id="ENSDCDP00010048587.1"/>
    </source>
</evidence>
<evidence type="ECO:0000313" key="12">
    <source>
        <dbReference type="Proteomes" id="UP000694580"/>
    </source>
</evidence>
<evidence type="ECO:0000256" key="5">
    <source>
        <dbReference type="ARBA" id="ARBA00022989"/>
    </source>
</evidence>
<dbReference type="PANTHER" id="PTHR16677">
    <property type="entry name" value="HEMATOPOIETIC PROGENITOR CELL ANTIGEN CD34"/>
    <property type="match status" value="1"/>
</dbReference>
<sequence length="248" mass="26030">MAASSRRMNGLWSQTSLALLFSALLLHYGICQESNPTISPVGTDVQTKTAHDTDVTEAADSTTSRTATGGDAAITTATVTLGTQQTSTRVSSVSVQSAVLAETTEEAPKIIPKAPHLAATVSSKSIIYESIDSKLGLTNAEHKPKNNMTVLVSILVSGLLLAAVLIGGYCWKNNRVQNAKVMRLADESCHIDEENQGNTLVSVAPLNPPEPEEKPSINGESPDGVKTQVPTATNGHSTAKNPVADTEL</sequence>
<dbReference type="Proteomes" id="UP000694580">
    <property type="component" value="Chromosome 10"/>
</dbReference>
<organism evidence="11 12">
    <name type="scientific">Denticeps clupeoides</name>
    <name type="common">denticle herring</name>
    <dbReference type="NCBI Taxonomy" id="299321"/>
    <lineage>
        <taxon>Eukaryota</taxon>
        <taxon>Metazoa</taxon>
        <taxon>Chordata</taxon>
        <taxon>Craniata</taxon>
        <taxon>Vertebrata</taxon>
        <taxon>Euteleostomi</taxon>
        <taxon>Actinopterygii</taxon>
        <taxon>Neopterygii</taxon>
        <taxon>Teleostei</taxon>
        <taxon>Clupei</taxon>
        <taxon>Clupeiformes</taxon>
        <taxon>Denticipitoidei</taxon>
        <taxon>Denticipitidae</taxon>
        <taxon>Denticeps</taxon>
    </lineage>
</organism>
<feature type="region of interest" description="Disordered" evidence="8">
    <location>
        <begin position="37"/>
        <end position="67"/>
    </location>
</feature>
<evidence type="ECO:0000256" key="1">
    <source>
        <dbReference type="ARBA" id="ARBA00004479"/>
    </source>
</evidence>
<dbReference type="AlphaFoldDB" id="A0AAY4DSU2"/>
<reference evidence="11" key="3">
    <citation type="submission" date="2025-09" db="UniProtKB">
        <authorList>
            <consortium name="Ensembl"/>
        </authorList>
    </citation>
    <scope>IDENTIFICATION</scope>
</reference>
<evidence type="ECO:0000256" key="2">
    <source>
        <dbReference type="ARBA" id="ARBA00022692"/>
    </source>
</evidence>
<gene>
    <name evidence="11" type="primary">cd34</name>
</gene>
<keyword evidence="2 9" id="KW-0812">Transmembrane</keyword>
<evidence type="ECO:0000256" key="8">
    <source>
        <dbReference type="SAM" id="MobiDB-lite"/>
    </source>
</evidence>
<keyword evidence="7" id="KW-0325">Glycoprotein</keyword>
<accession>A0AAY4DSU2</accession>
<evidence type="ECO:0000256" key="10">
    <source>
        <dbReference type="SAM" id="SignalP"/>
    </source>
</evidence>
<keyword evidence="5 9" id="KW-1133">Transmembrane helix</keyword>
<dbReference type="PANTHER" id="PTHR16677:SF1">
    <property type="entry name" value="HEMATOPOIETIC PROGENITOR CELL ANTIGEN CD34"/>
    <property type="match status" value="1"/>
</dbReference>
<evidence type="ECO:0000256" key="6">
    <source>
        <dbReference type="ARBA" id="ARBA00023136"/>
    </source>
</evidence>
<dbReference type="InterPro" id="IPR008083">
    <property type="entry name" value="CD34"/>
</dbReference>
<dbReference type="RefSeq" id="XP_028848327.1">
    <property type="nucleotide sequence ID" value="XM_028992494.1"/>
</dbReference>
<feature type="signal peptide" evidence="10">
    <location>
        <begin position="1"/>
        <end position="31"/>
    </location>
</feature>
<dbReference type="GO" id="GO:0005886">
    <property type="term" value="C:plasma membrane"/>
    <property type="evidence" value="ECO:0007669"/>
    <property type="project" value="UniProtKB-ARBA"/>
</dbReference>
<feature type="transmembrane region" description="Helical" evidence="9">
    <location>
        <begin position="148"/>
        <end position="171"/>
    </location>
</feature>
<protein>
    <submittedName>
        <fullName evidence="11">Uncharacterized protein</fullName>
    </submittedName>
</protein>
<feature type="region of interest" description="Disordered" evidence="8">
    <location>
        <begin position="196"/>
        <end position="248"/>
    </location>
</feature>
<name>A0AAY4DSU2_9TELE</name>
<dbReference type="GeneTree" id="ENSGT00390000008414"/>
<feature type="chain" id="PRO_5044348589" evidence="10">
    <location>
        <begin position="32"/>
        <end position="248"/>
    </location>
</feature>
<evidence type="ECO:0000256" key="7">
    <source>
        <dbReference type="ARBA" id="ARBA00023180"/>
    </source>
</evidence>
<dbReference type="Pfam" id="PF06365">
    <property type="entry name" value="CD34_antigen"/>
    <property type="match status" value="1"/>
</dbReference>
<feature type="compositionally biased region" description="Polar residues" evidence="8">
    <location>
        <begin position="228"/>
        <end position="240"/>
    </location>
</feature>
<keyword evidence="6 9" id="KW-0472">Membrane</keyword>
<comment type="subcellular location">
    <subcellularLocation>
        <location evidence="1">Membrane</location>
        <topology evidence="1">Single-pass type I membrane protein</topology>
    </subcellularLocation>
</comment>